<organism evidence="6 7">
    <name type="scientific">Penicillium antarcticum</name>
    <dbReference type="NCBI Taxonomy" id="416450"/>
    <lineage>
        <taxon>Eukaryota</taxon>
        <taxon>Fungi</taxon>
        <taxon>Dikarya</taxon>
        <taxon>Ascomycota</taxon>
        <taxon>Pezizomycotina</taxon>
        <taxon>Eurotiomycetes</taxon>
        <taxon>Eurotiomycetidae</taxon>
        <taxon>Eurotiales</taxon>
        <taxon>Aspergillaceae</taxon>
        <taxon>Penicillium</taxon>
    </lineage>
</organism>
<evidence type="ECO:0000313" key="6">
    <source>
        <dbReference type="EMBL" id="OQD82574.1"/>
    </source>
</evidence>
<comment type="caution">
    <text evidence="6">The sequence shown here is derived from an EMBL/GenBank/DDBJ whole genome shotgun (WGS) entry which is preliminary data.</text>
</comment>
<evidence type="ECO:0000259" key="5">
    <source>
        <dbReference type="SMART" id="SM00916"/>
    </source>
</evidence>
<dbReference type="GO" id="GO:0005739">
    <property type="term" value="C:mitochondrion"/>
    <property type="evidence" value="ECO:0007669"/>
    <property type="project" value="UniProtKB-SubCell"/>
</dbReference>
<evidence type="ECO:0000313" key="7">
    <source>
        <dbReference type="Proteomes" id="UP000191672"/>
    </source>
</evidence>
<dbReference type="EMBL" id="MDYN01000021">
    <property type="protein sequence ID" value="OQD82574.1"/>
    <property type="molecule type" value="Genomic_DNA"/>
</dbReference>
<dbReference type="OrthoDB" id="1696305at2759"/>
<keyword evidence="7" id="KW-1185">Reference proteome</keyword>
<gene>
    <name evidence="6" type="ORF">PENANT_c021G09220</name>
</gene>
<sequence>MVNLMKRLRKLQTLLDTRLGTGAAVLPSIASASKEFPAVTRLHLTYAQRLEGGHQGARHFWRKCLPRLKYHNPGVPMTVQQTTDQQGPAALSIYFAEKASEAAKVVANQKKVQDSHAPAADTNEEAIVLNIKDFTYQQIWDRVQAITNAQQVSGTAEDKEQLKRWKDIQDKSGADRQRVNALRQAKKDQERMLAVARGEVDKTKQV</sequence>
<dbReference type="InterPro" id="IPR007741">
    <property type="entry name" value="Ribosomal_mL43/mS25/NADH_DH"/>
</dbReference>
<dbReference type="Proteomes" id="UP000191672">
    <property type="component" value="Unassembled WGS sequence"/>
</dbReference>
<evidence type="ECO:0000256" key="2">
    <source>
        <dbReference type="ARBA" id="ARBA00022980"/>
    </source>
</evidence>
<keyword evidence="4" id="KW-0687">Ribonucleoprotein</keyword>
<dbReference type="STRING" id="416450.A0A1V6PZU8"/>
<reference evidence="7" key="1">
    <citation type="journal article" date="2017" name="Nat. Microbiol.">
        <title>Global analysis of biosynthetic gene clusters reveals vast potential of secondary metabolite production in Penicillium species.</title>
        <authorList>
            <person name="Nielsen J.C."/>
            <person name="Grijseels S."/>
            <person name="Prigent S."/>
            <person name="Ji B."/>
            <person name="Dainat J."/>
            <person name="Nielsen K.F."/>
            <person name="Frisvad J.C."/>
            <person name="Workman M."/>
            <person name="Nielsen J."/>
        </authorList>
    </citation>
    <scope>NUCLEOTIDE SEQUENCE [LARGE SCALE GENOMIC DNA]</scope>
    <source>
        <strain evidence="7">IBT 31811</strain>
    </source>
</reference>
<dbReference type="GO" id="GO:0003735">
    <property type="term" value="F:structural constituent of ribosome"/>
    <property type="evidence" value="ECO:0007669"/>
    <property type="project" value="InterPro"/>
</dbReference>
<protein>
    <recommendedName>
        <fullName evidence="5">Ribosomal protein/NADH dehydrogenase domain-containing protein</fullName>
    </recommendedName>
</protein>
<dbReference type="Gene3D" id="3.40.30.10">
    <property type="entry name" value="Glutaredoxin"/>
    <property type="match status" value="1"/>
</dbReference>
<dbReference type="Pfam" id="PF05047">
    <property type="entry name" value="L51_S25_CI-B8"/>
    <property type="match status" value="1"/>
</dbReference>
<accession>A0A1V6PZU8</accession>
<evidence type="ECO:0000256" key="3">
    <source>
        <dbReference type="ARBA" id="ARBA00023128"/>
    </source>
</evidence>
<dbReference type="AlphaFoldDB" id="A0A1V6PZU8"/>
<dbReference type="SMART" id="SM00916">
    <property type="entry name" value="L51_S25_CI-B8"/>
    <property type="match status" value="1"/>
</dbReference>
<dbReference type="PANTHER" id="PTHR13274:SF2">
    <property type="entry name" value="SMALL RIBOSOMAL SUBUNIT PROTEIN MS25"/>
    <property type="match status" value="1"/>
</dbReference>
<dbReference type="GO" id="GO:1990904">
    <property type="term" value="C:ribonucleoprotein complex"/>
    <property type="evidence" value="ECO:0007669"/>
    <property type="project" value="UniProtKB-KW"/>
</dbReference>
<evidence type="ECO:0000256" key="4">
    <source>
        <dbReference type="ARBA" id="ARBA00023274"/>
    </source>
</evidence>
<name>A0A1V6PZU8_9EURO</name>
<dbReference type="PANTHER" id="PTHR13274">
    <property type="entry name" value="MITOCHONDRIAL RIBOSOMAL PROTEIN S25"/>
    <property type="match status" value="1"/>
</dbReference>
<keyword evidence="2" id="KW-0689">Ribosomal protein</keyword>
<dbReference type="GO" id="GO:0005840">
    <property type="term" value="C:ribosome"/>
    <property type="evidence" value="ECO:0007669"/>
    <property type="project" value="UniProtKB-KW"/>
</dbReference>
<dbReference type="InterPro" id="IPR040049">
    <property type="entry name" value="Ribosomal_mS25/mL61"/>
</dbReference>
<keyword evidence="3" id="KW-0496">Mitochondrion</keyword>
<comment type="subcellular location">
    <subcellularLocation>
        <location evidence="1">Mitochondrion</location>
    </subcellularLocation>
</comment>
<feature type="domain" description="Ribosomal protein/NADH dehydrogenase" evidence="5">
    <location>
        <begin position="49"/>
        <end position="150"/>
    </location>
</feature>
<evidence type="ECO:0000256" key="1">
    <source>
        <dbReference type="ARBA" id="ARBA00004173"/>
    </source>
</evidence>
<dbReference type="SUPFAM" id="SSF52833">
    <property type="entry name" value="Thioredoxin-like"/>
    <property type="match status" value="1"/>
</dbReference>
<proteinExistence type="predicted"/>
<dbReference type="InterPro" id="IPR036249">
    <property type="entry name" value="Thioredoxin-like_sf"/>
</dbReference>